<protein>
    <submittedName>
        <fullName evidence="1">Uncharacterized protein</fullName>
    </submittedName>
</protein>
<dbReference type="AlphaFoldDB" id="A0A9D4AJ30"/>
<reference evidence="1 2" key="1">
    <citation type="journal article" date="2021" name="Plant Biotechnol. J.">
        <title>Multi-omics assisted identification of the key and species-specific regulatory components of drought-tolerant mechanisms in Gossypium stocksii.</title>
        <authorList>
            <person name="Yu D."/>
            <person name="Ke L."/>
            <person name="Zhang D."/>
            <person name="Wu Y."/>
            <person name="Sun Y."/>
            <person name="Mei J."/>
            <person name="Sun J."/>
            <person name="Sun Y."/>
        </authorList>
    </citation>
    <scope>NUCLEOTIDE SEQUENCE [LARGE SCALE GENOMIC DNA]</scope>
    <source>
        <strain evidence="2">cv. E1</strain>
        <tissue evidence="1">Leaf</tissue>
    </source>
</reference>
<accession>A0A9D4AJ30</accession>
<proteinExistence type="predicted"/>
<evidence type="ECO:0000313" key="1">
    <source>
        <dbReference type="EMBL" id="KAH1122075.1"/>
    </source>
</evidence>
<dbReference type="Proteomes" id="UP000828251">
    <property type="component" value="Unassembled WGS sequence"/>
</dbReference>
<dbReference type="EMBL" id="JAIQCV010000002">
    <property type="protein sequence ID" value="KAH1122075.1"/>
    <property type="molecule type" value="Genomic_DNA"/>
</dbReference>
<evidence type="ECO:0000313" key="2">
    <source>
        <dbReference type="Proteomes" id="UP000828251"/>
    </source>
</evidence>
<comment type="caution">
    <text evidence="1">The sequence shown here is derived from an EMBL/GenBank/DDBJ whole genome shotgun (WGS) entry which is preliminary data.</text>
</comment>
<keyword evidence="2" id="KW-1185">Reference proteome</keyword>
<gene>
    <name evidence="1" type="ORF">J1N35_005235</name>
</gene>
<organism evidence="1 2">
    <name type="scientific">Gossypium stocksii</name>
    <dbReference type="NCBI Taxonomy" id="47602"/>
    <lineage>
        <taxon>Eukaryota</taxon>
        <taxon>Viridiplantae</taxon>
        <taxon>Streptophyta</taxon>
        <taxon>Embryophyta</taxon>
        <taxon>Tracheophyta</taxon>
        <taxon>Spermatophyta</taxon>
        <taxon>Magnoliopsida</taxon>
        <taxon>eudicotyledons</taxon>
        <taxon>Gunneridae</taxon>
        <taxon>Pentapetalae</taxon>
        <taxon>rosids</taxon>
        <taxon>malvids</taxon>
        <taxon>Malvales</taxon>
        <taxon>Malvaceae</taxon>
        <taxon>Malvoideae</taxon>
        <taxon>Gossypium</taxon>
    </lineage>
</organism>
<name>A0A9D4AJ30_9ROSI</name>
<sequence>MVIGFTVVFLAKCKPSRNKVKEVVIHWVSSPLEWTKFNVASVAKEDKARCCGGVERQVRLGTFMIFWADDAVGPEIVEEFLVMVVVKSFNRY</sequence>
<dbReference type="OrthoDB" id="992674at2759"/>